<dbReference type="NCBIfam" id="NF047658">
    <property type="entry name" value="HYC_CC_PP"/>
    <property type="match status" value="1"/>
</dbReference>
<evidence type="ECO:0000313" key="2">
    <source>
        <dbReference type="EMBL" id="SHM65670.1"/>
    </source>
</evidence>
<keyword evidence="1" id="KW-0732">Signal</keyword>
<dbReference type="AlphaFoldDB" id="A0A1M7KK01"/>
<dbReference type="InterPro" id="IPR058512">
    <property type="entry name" value="DUF8199"/>
</dbReference>
<protein>
    <submittedName>
        <fullName evidence="2">Uncharacterized protein</fullName>
    </submittedName>
</protein>
<gene>
    <name evidence="2" type="ORF">SAMN05444266_109372</name>
</gene>
<dbReference type="Pfam" id="PF26622">
    <property type="entry name" value="DUF8199"/>
    <property type="match status" value="1"/>
</dbReference>
<evidence type="ECO:0000313" key="3">
    <source>
        <dbReference type="Proteomes" id="UP000184420"/>
    </source>
</evidence>
<dbReference type="EMBL" id="FRBL01000009">
    <property type="protein sequence ID" value="SHM65670.1"/>
    <property type="molecule type" value="Genomic_DNA"/>
</dbReference>
<dbReference type="STRING" id="1419482.SAMN05444266_109372"/>
<reference evidence="2 3" key="1">
    <citation type="submission" date="2016-11" db="EMBL/GenBank/DDBJ databases">
        <authorList>
            <person name="Jaros S."/>
            <person name="Januszkiewicz K."/>
            <person name="Wedrychowicz H."/>
        </authorList>
    </citation>
    <scope>NUCLEOTIDE SEQUENCE [LARGE SCALE GENOMIC DNA]</scope>
    <source>
        <strain evidence="2 3">DSM 27406</strain>
    </source>
</reference>
<keyword evidence="3" id="KW-1185">Reference proteome</keyword>
<proteinExistence type="predicted"/>
<evidence type="ECO:0000256" key="1">
    <source>
        <dbReference type="SAM" id="SignalP"/>
    </source>
</evidence>
<accession>A0A1M7KK01</accession>
<dbReference type="Proteomes" id="UP000184420">
    <property type="component" value="Unassembled WGS sequence"/>
</dbReference>
<name>A0A1M7KK01_9BACT</name>
<dbReference type="RefSeq" id="WP_073085985.1">
    <property type="nucleotide sequence ID" value="NZ_FRBL01000009.1"/>
</dbReference>
<organism evidence="2 3">
    <name type="scientific">Chitinophaga jiangningensis</name>
    <dbReference type="NCBI Taxonomy" id="1419482"/>
    <lineage>
        <taxon>Bacteria</taxon>
        <taxon>Pseudomonadati</taxon>
        <taxon>Bacteroidota</taxon>
        <taxon>Chitinophagia</taxon>
        <taxon>Chitinophagales</taxon>
        <taxon>Chitinophagaceae</taxon>
        <taxon>Chitinophaga</taxon>
    </lineage>
</organism>
<sequence length="134" mass="14815">MKKLVALILALLYMGTSTGATLHMHYCMGKLITVNLWHSDKDKQVCSKCGDNQRPSCAKKCCKDEHKTVKYDNDQHVTDSAMAAMQQLAVVTPVHFMGLQPVYITALVAEHPVSNAPPGNAKVPVHILHCTYRI</sequence>
<feature type="signal peptide" evidence="1">
    <location>
        <begin position="1"/>
        <end position="19"/>
    </location>
</feature>
<dbReference type="OrthoDB" id="676308at2"/>
<dbReference type="InterPro" id="IPR058060">
    <property type="entry name" value="HYC_CC_PP"/>
</dbReference>
<feature type="chain" id="PRO_5012410051" evidence="1">
    <location>
        <begin position="20"/>
        <end position="134"/>
    </location>
</feature>